<proteinExistence type="predicted"/>
<dbReference type="AlphaFoldDB" id="A0A0F8VWU3"/>
<protein>
    <submittedName>
        <fullName evidence="1">Uncharacterized protein</fullName>
    </submittedName>
</protein>
<sequence length="31" mass="3419">DAIKSDGFILVDVVVDPKLLLLPNFYQSCVP</sequence>
<organism evidence="1">
    <name type="scientific">marine sediment metagenome</name>
    <dbReference type="NCBI Taxonomy" id="412755"/>
    <lineage>
        <taxon>unclassified sequences</taxon>
        <taxon>metagenomes</taxon>
        <taxon>ecological metagenomes</taxon>
    </lineage>
</organism>
<reference evidence="1" key="1">
    <citation type="journal article" date="2015" name="Nature">
        <title>Complex archaea that bridge the gap between prokaryotes and eukaryotes.</title>
        <authorList>
            <person name="Spang A."/>
            <person name="Saw J.H."/>
            <person name="Jorgensen S.L."/>
            <person name="Zaremba-Niedzwiedzka K."/>
            <person name="Martijn J."/>
            <person name="Lind A.E."/>
            <person name="van Eijk R."/>
            <person name="Schleper C."/>
            <person name="Guy L."/>
            <person name="Ettema T.J."/>
        </authorList>
    </citation>
    <scope>NUCLEOTIDE SEQUENCE</scope>
</reference>
<evidence type="ECO:0000313" key="1">
    <source>
        <dbReference type="EMBL" id="KKK48863.1"/>
    </source>
</evidence>
<accession>A0A0F8VWU3</accession>
<comment type="caution">
    <text evidence="1">The sequence shown here is derived from an EMBL/GenBank/DDBJ whole genome shotgun (WGS) entry which is preliminary data.</text>
</comment>
<gene>
    <name evidence="1" type="ORF">LCGC14_3140860</name>
</gene>
<dbReference type="EMBL" id="LAZR01068853">
    <property type="protein sequence ID" value="KKK48863.1"/>
    <property type="molecule type" value="Genomic_DNA"/>
</dbReference>
<name>A0A0F8VWU3_9ZZZZ</name>
<feature type="non-terminal residue" evidence="1">
    <location>
        <position position="1"/>
    </location>
</feature>